<dbReference type="GO" id="GO:0015499">
    <property type="term" value="F:formate transmembrane transporter activity"/>
    <property type="evidence" value="ECO:0007669"/>
    <property type="project" value="TreeGrafter"/>
</dbReference>
<dbReference type="AlphaFoldDB" id="A0A0F9W1F3"/>
<evidence type="ECO:0000313" key="7">
    <source>
        <dbReference type="EMBL" id="KKO11146.1"/>
    </source>
</evidence>
<evidence type="ECO:0008006" key="8">
    <source>
        <dbReference type="Google" id="ProtNLM"/>
    </source>
</evidence>
<feature type="transmembrane region" description="Helical" evidence="6">
    <location>
        <begin position="228"/>
        <end position="250"/>
    </location>
</feature>
<evidence type="ECO:0000256" key="6">
    <source>
        <dbReference type="SAM" id="Phobius"/>
    </source>
</evidence>
<feature type="transmembrane region" description="Helical" evidence="6">
    <location>
        <begin position="116"/>
        <end position="134"/>
    </location>
</feature>
<dbReference type="PANTHER" id="PTHR30520:SF8">
    <property type="entry name" value="NITRITE TRANSPORTER NIRC"/>
    <property type="match status" value="1"/>
</dbReference>
<gene>
    <name evidence="7" type="ORF">LCGC14_0016220</name>
</gene>
<evidence type="ECO:0000256" key="2">
    <source>
        <dbReference type="ARBA" id="ARBA00022692"/>
    </source>
</evidence>
<name>A0A0F9W1F3_9ZZZZ</name>
<dbReference type="EMBL" id="LAZR01000003">
    <property type="protein sequence ID" value="KKO11146.1"/>
    <property type="molecule type" value="Genomic_DNA"/>
</dbReference>
<keyword evidence="3 6" id="KW-1133">Transmembrane helix</keyword>
<feature type="transmembrane region" description="Helical" evidence="6">
    <location>
        <begin position="62"/>
        <end position="83"/>
    </location>
</feature>
<dbReference type="InterPro" id="IPR023271">
    <property type="entry name" value="Aquaporin-like"/>
</dbReference>
<accession>A0A0F9W1F3</accession>
<dbReference type="Gene3D" id="1.20.1080.10">
    <property type="entry name" value="Glycerol uptake facilitator protein"/>
    <property type="match status" value="1"/>
</dbReference>
<dbReference type="Pfam" id="PF01226">
    <property type="entry name" value="Form_Nir_trans"/>
    <property type="match status" value="1"/>
</dbReference>
<dbReference type="PROSITE" id="PS01006">
    <property type="entry name" value="FORMATE_NITRITE_TP_2"/>
    <property type="match status" value="1"/>
</dbReference>
<keyword evidence="4 6" id="KW-0472">Membrane</keyword>
<feature type="transmembrane region" description="Helical" evidence="6">
    <location>
        <begin position="154"/>
        <end position="172"/>
    </location>
</feature>
<evidence type="ECO:0000256" key="3">
    <source>
        <dbReference type="ARBA" id="ARBA00022989"/>
    </source>
</evidence>
<comment type="caution">
    <text evidence="7">The sequence shown here is derived from an EMBL/GenBank/DDBJ whole genome shotgun (WGS) entry which is preliminary data.</text>
</comment>
<evidence type="ECO:0000256" key="4">
    <source>
        <dbReference type="ARBA" id="ARBA00023136"/>
    </source>
</evidence>
<dbReference type="GO" id="GO:0005886">
    <property type="term" value="C:plasma membrane"/>
    <property type="evidence" value="ECO:0007669"/>
    <property type="project" value="TreeGrafter"/>
</dbReference>
<proteinExistence type="inferred from homology"/>
<comment type="similarity">
    <text evidence="5">Belongs to the FNT transporter (TC 1.A.16) family.</text>
</comment>
<evidence type="ECO:0000256" key="1">
    <source>
        <dbReference type="ARBA" id="ARBA00004141"/>
    </source>
</evidence>
<evidence type="ECO:0000256" key="5">
    <source>
        <dbReference type="ARBA" id="ARBA00049660"/>
    </source>
</evidence>
<comment type="subcellular location">
    <subcellularLocation>
        <location evidence="1">Membrane</location>
        <topology evidence="1">Multi-pass membrane protein</topology>
    </subcellularLocation>
</comment>
<organism evidence="7">
    <name type="scientific">marine sediment metagenome</name>
    <dbReference type="NCBI Taxonomy" id="412755"/>
    <lineage>
        <taxon>unclassified sequences</taxon>
        <taxon>metagenomes</taxon>
        <taxon>ecological metagenomes</taxon>
    </lineage>
</organism>
<protein>
    <recommendedName>
        <fullName evidence="8">Nitrite transporter NirC</fullName>
    </recommendedName>
</protein>
<sequence>MYLNDVNAMSIAAREKVAYLDRSRCSYLASAALAGAYIGIGIVLIFSLGAPLAAVGSAFQRLVMGAAFGIALTLVVFAGAELFTGNNMVMTFGVVGKEVSLSGLLRVWAFSWSGNLIGSLGLAFLVAASGAIAHAGSFIEEVAAAKMTMPPMQMFLRGVLCNWLVCLALWSASRTASDVAKCVLIFWCLFAFIACGFEHSIANMTLLGMSLFAPHGVDVSWMGFGTNLLFVTFGNIVGGALFVGGLYWLATRKEIRESV</sequence>
<reference evidence="7" key="1">
    <citation type="journal article" date="2015" name="Nature">
        <title>Complex archaea that bridge the gap between prokaryotes and eukaryotes.</title>
        <authorList>
            <person name="Spang A."/>
            <person name="Saw J.H."/>
            <person name="Jorgensen S.L."/>
            <person name="Zaremba-Niedzwiedzka K."/>
            <person name="Martijn J."/>
            <person name="Lind A.E."/>
            <person name="van Eijk R."/>
            <person name="Schleper C."/>
            <person name="Guy L."/>
            <person name="Ettema T.J."/>
        </authorList>
    </citation>
    <scope>NUCLEOTIDE SEQUENCE</scope>
</reference>
<feature type="transmembrane region" description="Helical" evidence="6">
    <location>
        <begin position="27"/>
        <end position="50"/>
    </location>
</feature>
<keyword evidence="2 6" id="KW-0812">Transmembrane</keyword>
<dbReference type="PANTHER" id="PTHR30520">
    <property type="entry name" value="FORMATE TRANSPORTER-RELATED"/>
    <property type="match status" value="1"/>
</dbReference>
<dbReference type="InterPro" id="IPR024002">
    <property type="entry name" value="For/NO2_transpt_CS"/>
</dbReference>
<feature type="transmembrane region" description="Helical" evidence="6">
    <location>
        <begin position="184"/>
        <end position="208"/>
    </location>
</feature>
<dbReference type="InterPro" id="IPR000292">
    <property type="entry name" value="For/NO2_transpt"/>
</dbReference>